<evidence type="ECO:0000313" key="3">
    <source>
        <dbReference type="Proteomes" id="UP000276133"/>
    </source>
</evidence>
<evidence type="ECO:0000256" key="1">
    <source>
        <dbReference type="ARBA" id="ARBA00011047"/>
    </source>
</evidence>
<dbReference type="PANTHER" id="PTHR15323">
    <property type="entry name" value="D123 PROTEIN"/>
    <property type="match status" value="1"/>
</dbReference>
<comment type="caution">
    <text evidence="2">The sequence shown here is derived from an EMBL/GenBank/DDBJ whole genome shotgun (WGS) entry which is preliminary data.</text>
</comment>
<proteinExistence type="inferred from homology"/>
<reference evidence="2 3" key="1">
    <citation type="journal article" date="2018" name="Sci. Rep.">
        <title>Genomic signatures of local adaptation to the degree of environmental predictability in rotifers.</title>
        <authorList>
            <person name="Franch-Gras L."/>
            <person name="Hahn C."/>
            <person name="Garcia-Roger E.M."/>
            <person name="Carmona M.J."/>
            <person name="Serra M."/>
            <person name="Gomez A."/>
        </authorList>
    </citation>
    <scope>NUCLEOTIDE SEQUENCE [LARGE SCALE GENOMIC DNA]</scope>
    <source>
        <strain evidence="2">HYR1</strain>
    </source>
</reference>
<dbReference type="InterPro" id="IPR009772">
    <property type="entry name" value="CDC123"/>
</dbReference>
<dbReference type="EMBL" id="REGN01006687">
    <property type="protein sequence ID" value="RNA08611.1"/>
    <property type="molecule type" value="Genomic_DNA"/>
</dbReference>
<organism evidence="2 3">
    <name type="scientific">Brachionus plicatilis</name>
    <name type="common">Marine rotifer</name>
    <name type="synonym">Brachionus muelleri</name>
    <dbReference type="NCBI Taxonomy" id="10195"/>
    <lineage>
        <taxon>Eukaryota</taxon>
        <taxon>Metazoa</taxon>
        <taxon>Spiralia</taxon>
        <taxon>Gnathifera</taxon>
        <taxon>Rotifera</taxon>
        <taxon>Eurotatoria</taxon>
        <taxon>Monogononta</taxon>
        <taxon>Pseudotrocha</taxon>
        <taxon>Ploima</taxon>
        <taxon>Brachionidae</taxon>
        <taxon>Brachionus</taxon>
    </lineage>
</organism>
<sequence length="358" mass="42584">MLISPTKINLICRFMMKVNQILNCSFDKWYHLFENITIKSEIIPIPKNVLDYLRINSTIILPKSCQIEMDTECKYRKEERRRNFDDSDDSWDEEEEDKNYPDFREFDEILKEKLKTFSNKVFIKLNWSSPKDAFWVLNKLSCCSLSDIYMLLKSSDFISHDLNQAFSQCEDNEEMRQTIDSFEYKLIMREWVNINPSMEFRCFVNKDRLVGISQRECRSFYQILLDGRNEMMQRIEYFFAEKIQGKFLDESFVFDVCLGKKSIKLLDFNPFCSKTDSLLYSWEELSDENLVLNSTNYKSHNLELRLIETNIGVQSSTYSMYSQPKDALDLNEFNLQDLTNLPSLIQKNIETQIGEELD</sequence>
<accession>A0A3M7QC95</accession>
<dbReference type="AlphaFoldDB" id="A0A3M7QC95"/>
<keyword evidence="2" id="KW-0131">Cell cycle</keyword>
<protein>
    <submittedName>
        <fullName evidence="2">Cell division cycle 123-like protein</fullName>
    </submittedName>
</protein>
<dbReference type="GO" id="GO:0005737">
    <property type="term" value="C:cytoplasm"/>
    <property type="evidence" value="ECO:0007669"/>
    <property type="project" value="TreeGrafter"/>
</dbReference>
<name>A0A3M7QC95_BRAPC</name>
<dbReference type="Pfam" id="PF07065">
    <property type="entry name" value="D123"/>
    <property type="match status" value="1"/>
</dbReference>
<keyword evidence="3" id="KW-1185">Reference proteome</keyword>
<keyword evidence="2" id="KW-0132">Cell division</keyword>
<dbReference type="Proteomes" id="UP000276133">
    <property type="component" value="Unassembled WGS sequence"/>
</dbReference>
<dbReference type="GO" id="GO:0051301">
    <property type="term" value="P:cell division"/>
    <property type="evidence" value="ECO:0007669"/>
    <property type="project" value="UniProtKB-KW"/>
</dbReference>
<dbReference type="OrthoDB" id="360540at2759"/>
<comment type="similarity">
    <text evidence="1">Belongs to the CDC123 family.</text>
</comment>
<evidence type="ECO:0000313" key="2">
    <source>
        <dbReference type="EMBL" id="RNA08611.1"/>
    </source>
</evidence>
<dbReference type="STRING" id="10195.A0A3M7QC95"/>
<dbReference type="PANTHER" id="PTHR15323:SF6">
    <property type="entry name" value="CELL DIVISION CYCLE PROTEIN 123 HOMOLOG"/>
    <property type="match status" value="1"/>
</dbReference>
<gene>
    <name evidence="2" type="ORF">BpHYR1_049206</name>
</gene>